<dbReference type="EMBL" id="UZAI01004201">
    <property type="protein sequence ID" value="VDO84881.1"/>
    <property type="molecule type" value="Genomic_DNA"/>
</dbReference>
<accession>A0A183LZA1</accession>
<dbReference type="InterPro" id="IPR046373">
    <property type="entry name" value="Acyl-CoA_Oxase/DH_mid-dom_sf"/>
</dbReference>
<dbReference type="PANTHER" id="PTHR43884:SF9">
    <property type="entry name" value="COMPLEX I ASSEMBLY FACTOR ACAD9, MITOCHONDRIAL"/>
    <property type="match status" value="1"/>
</dbReference>
<keyword evidence="6" id="KW-1185">Reference proteome</keyword>
<evidence type="ECO:0000256" key="1">
    <source>
        <dbReference type="ARBA" id="ARBA00001974"/>
    </source>
</evidence>
<dbReference type="STRING" id="48269.A0A183LZA1"/>
<dbReference type="InterPro" id="IPR037069">
    <property type="entry name" value="AcylCoA_DH/ox_N_sf"/>
</dbReference>
<name>A0A183LZA1_9TREM</name>
<reference evidence="5 6" key="1">
    <citation type="submission" date="2018-11" db="EMBL/GenBank/DDBJ databases">
        <authorList>
            <consortium name="Pathogen Informatics"/>
        </authorList>
    </citation>
    <scope>NUCLEOTIDE SEQUENCE [LARGE SCALE GENOMIC DNA]</scope>
    <source>
        <strain evidence="5 6">Zambia</strain>
    </source>
</reference>
<sequence>TISLLGTKEQKAYYLPKLASGEFIGGFCLSEISSGNDIQALTSLAVLNETDDHYILNGHKTWVTNGAVADVFVVFARTLSSNVCNNSFLPLTKFGKIWINPNGDNGMYLNINLQNILVKSENHTVNTSFVKC</sequence>
<keyword evidence="3" id="KW-0274">FAD</keyword>
<evidence type="ECO:0000313" key="5">
    <source>
        <dbReference type="EMBL" id="VDO84881.1"/>
    </source>
</evidence>
<dbReference type="Proteomes" id="UP000277204">
    <property type="component" value="Unassembled WGS sequence"/>
</dbReference>
<organism evidence="5 6">
    <name type="scientific">Schistosoma margrebowiei</name>
    <dbReference type="NCBI Taxonomy" id="48269"/>
    <lineage>
        <taxon>Eukaryota</taxon>
        <taxon>Metazoa</taxon>
        <taxon>Spiralia</taxon>
        <taxon>Lophotrochozoa</taxon>
        <taxon>Platyhelminthes</taxon>
        <taxon>Trematoda</taxon>
        <taxon>Digenea</taxon>
        <taxon>Strigeidida</taxon>
        <taxon>Schistosomatoidea</taxon>
        <taxon>Schistosomatidae</taxon>
        <taxon>Schistosoma</taxon>
    </lineage>
</organism>
<dbReference type="PANTHER" id="PTHR43884">
    <property type="entry name" value="ACYL-COA DEHYDROGENASE"/>
    <property type="match status" value="1"/>
</dbReference>
<dbReference type="Pfam" id="PF02770">
    <property type="entry name" value="Acyl-CoA_dh_M"/>
    <property type="match status" value="1"/>
</dbReference>
<dbReference type="InterPro" id="IPR009100">
    <property type="entry name" value="AcylCoA_DH/oxidase_NM_dom_sf"/>
</dbReference>
<dbReference type="GO" id="GO:0050660">
    <property type="term" value="F:flavin adenine dinucleotide binding"/>
    <property type="evidence" value="ECO:0007669"/>
    <property type="project" value="InterPro"/>
</dbReference>
<comment type="cofactor">
    <cofactor evidence="1">
        <name>FAD</name>
        <dbReference type="ChEBI" id="CHEBI:57692"/>
    </cofactor>
</comment>
<dbReference type="AlphaFoldDB" id="A0A183LZA1"/>
<dbReference type="Gene3D" id="1.10.540.10">
    <property type="entry name" value="Acyl-CoA dehydrogenase/oxidase, N-terminal domain"/>
    <property type="match status" value="1"/>
</dbReference>
<evidence type="ECO:0000256" key="3">
    <source>
        <dbReference type="ARBA" id="ARBA00022827"/>
    </source>
</evidence>
<keyword evidence="2" id="KW-0285">Flavoprotein</keyword>
<protein>
    <recommendedName>
        <fullName evidence="4">Acyl-CoA oxidase/dehydrogenase middle domain-containing protein</fullName>
    </recommendedName>
</protein>
<proteinExistence type="predicted"/>
<evidence type="ECO:0000313" key="6">
    <source>
        <dbReference type="Proteomes" id="UP000277204"/>
    </source>
</evidence>
<dbReference type="Gene3D" id="2.40.110.10">
    <property type="entry name" value="Butyryl-CoA Dehydrogenase, subunit A, domain 2"/>
    <property type="match status" value="1"/>
</dbReference>
<dbReference type="GO" id="GO:0003995">
    <property type="term" value="F:acyl-CoA dehydrogenase activity"/>
    <property type="evidence" value="ECO:0007669"/>
    <property type="project" value="TreeGrafter"/>
</dbReference>
<evidence type="ECO:0000259" key="4">
    <source>
        <dbReference type="Pfam" id="PF02770"/>
    </source>
</evidence>
<evidence type="ECO:0000256" key="2">
    <source>
        <dbReference type="ARBA" id="ARBA00022630"/>
    </source>
</evidence>
<feature type="non-terminal residue" evidence="5">
    <location>
        <position position="1"/>
    </location>
</feature>
<dbReference type="InterPro" id="IPR006091">
    <property type="entry name" value="Acyl-CoA_Oxase/DH_mid-dom"/>
</dbReference>
<feature type="domain" description="Acyl-CoA oxidase/dehydrogenase middle" evidence="4">
    <location>
        <begin position="27"/>
        <end position="77"/>
    </location>
</feature>
<dbReference type="SUPFAM" id="SSF56645">
    <property type="entry name" value="Acyl-CoA dehydrogenase NM domain-like"/>
    <property type="match status" value="1"/>
</dbReference>
<gene>
    <name evidence="5" type="ORF">SMRZ_LOCUS9126</name>
</gene>